<sequence>MIKVKIFKESTDRIVGFEVAGHSGTAAHGQDIVCAGVSSLTQTALLGLGEHLHRDMDYSVASGKLKMQLKGAPDELTEAILQTMLLGLMEIAKLSPEGVRIQEQRR</sequence>
<organism evidence="7 8">
    <name type="scientific">Selenomonas ruminantium</name>
    <dbReference type="NCBI Taxonomy" id="971"/>
    <lineage>
        <taxon>Bacteria</taxon>
        <taxon>Bacillati</taxon>
        <taxon>Bacillota</taxon>
        <taxon>Negativicutes</taxon>
        <taxon>Selenomonadales</taxon>
        <taxon>Selenomonadaceae</taxon>
        <taxon>Selenomonas</taxon>
    </lineage>
</organism>
<dbReference type="RefSeq" id="WP_074671797.1">
    <property type="nucleotide sequence ID" value="NZ_FNQG01000005.1"/>
</dbReference>
<protein>
    <recommendedName>
        <fullName evidence="6">Ribosomal processing cysteine protease Prp</fullName>
    </recommendedName>
</protein>
<dbReference type="GO" id="GO:0008234">
    <property type="term" value="F:cysteine-type peptidase activity"/>
    <property type="evidence" value="ECO:0007669"/>
    <property type="project" value="UniProtKB-KW"/>
</dbReference>
<evidence type="ECO:0000256" key="4">
    <source>
        <dbReference type="ARBA" id="ARBA00022807"/>
    </source>
</evidence>
<evidence type="ECO:0000313" key="8">
    <source>
        <dbReference type="Proteomes" id="UP000183469"/>
    </source>
</evidence>
<accession>A0A1H3XBS7</accession>
<dbReference type="PANTHER" id="PTHR39178:SF1">
    <property type="entry name" value="RIBOSOMAL-PROCESSING CYSTEINE PROTEASE PRP"/>
    <property type="match status" value="1"/>
</dbReference>
<gene>
    <name evidence="7" type="ORF">SAMN05660648_01416</name>
</gene>
<dbReference type="InterPro" id="IPR036764">
    <property type="entry name" value="Peptidase_Prp_sf"/>
</dbReference>
<evidence type="ECO:0000256" key="6">
    <source>
        <dbReference type="ARBA" id="ARBA00044538"/>
    </source>
</evidence>
<comment type="similarity">
    <text evidence="5">Belongs to the Prp family.</text>
</comment>
<dbReference type="Gene3D" id="3.30.70.1490">
    <property type="entry name" value="Cysteine protease Prp"/>
    <property type="match status" value="1"/>
</dbReference>
<proteinExistence type="inferred from homology"/>
<evidence type="ECO:0000256" key="3">
    <source>
        <dbReference type="ARBA" id="ARBA00022801"/>
    </source>
</evidence>
<keyword evidence="2" id="KW-0645">Protease</keyword>
<dbReference type="Pfam" id="PF04327">
    <property type="entry name" value="Peptidase_Prp"/>
    <property type="match status" value="1"/>
</dbReference>
<dbReference type="OrthoDB" id="48998at2"/>
<dbReference type="EMBL" id="FNQG01000005">
    <property type="protein sequence ID" value="SDZ96856.1"/>
    <property type="molecule type" value="Genomic_DNA"/>
</dbReference>
<dbReference type="GO" id="GO:0006508">
    <property type="term" value="P:proteolysis"/>
    <property type="evidence" value="ECO:0007669"/>
    <property type="project" value="UniProtKB-KW"/>
</dbReference>
<name>A0A1H3XBS7_SELRU</name>
<evidence type="ECO:0000313" key="7">
    <source>
        <dbReference type="EMBL" id="SDZ96856.1"/>
    </source>
</evidence>
<keyword evidence="4" id="KW-0788">Thiol protease</keyword>
<evidence type="ECO:0000256" key="2">
    <source>
        <dbReference type="ARBA" id="ARBA00022670"/>
    </source>
</evidence>
<evidence type="ECO:0000256" key="1">
    <source>
        <dbReference type="ARBA" id="ARBA00022517"/>
    </source>
</evidence>
<keyword evidence="3" id="KW-0378">Hydrolase</keyword>
<evidence type="ECO:0000256" key="5">
    <source>
        <dbReference type="ARBA" id="ARBA00044503"/>
    </source>
</evidence>
<dbReference type="AlphaFoldDB" id="A0A1H3XBS7"/>
<dbReference type="PANTHER" id="PTHR39178">
    <property type="entry name" value="HYPOTHETICAL RIBOSOME-ASSOCIATED PROTEIN"/>
    <property type="match status" value="1"/>
</dbReference>
<reference evidence="7 8" key="1">
    <citation type="submission" date="2016-10" db="EMBL/GenBank/DDBJ databases">
        <authorList>
            <person name="de Groot N.N."/>
        </authorList>
    </citation>
    <scope>NUCLEOTIDE SEQUENCE [LARGE SCALE GENOMIC DNA]</scope>
    <source>
        <strain evidence="7 8">DSM 2872</strain>
    </source>
</reference>
<dbReference type="Proteomes" id="UP000183469">
    <property type="component" value="Unassembled WGS sequence"/>
</dbReference>
<keyword evidence="1" id="KW-0690">Ribosome biogenesis</keyword>
<dbReference type="InterPro" id="IPR007422">
    <property type="entry name" value="Peptidase_Prp"/>
</dbReference>
<dbReference type="SUPFAM" id="SSF118010">
    <property type="entry name" value="TM1457-like"/>
    <property type="match status" value="1"/>
</dbReference>
<dbReference type="GO" id="GO:0042254">
    <property type="term" value="P:ribosome biogenesis"/>
    <property type="evidence" value="ECO:0007669"/>
    <property type="project" value="UniProtKB-KW"/>
</dbReference>
<dbReference type="CDD" id="cd16332">
    <property type="entry name" value="Prp-like"/>
    <property type="match status" value="1"/>
</dbReference>